<dbReference type="Proteomes" id="UP001164472">
    <property type="component" value="Chromosome"/>
</dbReference>
<accession>A0A9E8KIJ7</accession>
<evidence type="ECO:0000256" key="1">
    <source>
        <dbReference type="SAM" id="SignalP"/>
    </source>
</evidence>
<gene>
    <name evidence="3" type="ORF">NNL22_13305</name>
</gene>
<feature type="chain" id="PRO_5038367464" evidence="1">
    <location>
        <begin position="23"/>
        <end position="275"/>
    </location>
</feature>
<evidence type="ECO:0000313" key="3">
    <source>
        <dbReference type="EMBL" id="UZW74001.1"/>
    </source>
</evidence>
<evidence type="ECO:0000313" key="4">
    <source>
        <dbReference type="Proteomes" id="UP001164472"/>
    </source>
</evidence>
<dbReference type="InterPro" id="IPR018637">
    <property type="entry name" value="DUF2059"/>
</dbReference>
<protein>
    <submittedName>
        <fullName evidence="3">DUF2059 domain-containing protein</fullName>
    </submittedName>
</protein>
<organism evidence="3 4">
    <name type="scientific">Alkalimarinus sediminis</name>
    <dbReference type="NCBI Taxonomy" id="1632866"/>
    <lineage>
        <taxon>Bacteria</taxon>
        <taxon>Pseudomonadati</taxon>
        <taxon>Pseudomonadota</taxon>
        <taxon>Gammaproteobacteria</taxon>
        <taxon>Alteromonadales</taxon>
        <taxon>Alteromonadaceae</taxon>
        <taxon>Alkalimarinus</taxon>
    </lineage>
</organism>
<dbReference type="AlphaFoldDB" id="A0A9E8KIJ7"/>
<keyword evidence="1" id="KW-0732">Signal</keyword>
<dbReference type="RefSeq" id="WP_251811462.1">
    <property type="nucleotide sequence ID" value="NZ_CP101527.1"/>
</dbReference>
<dbReference type="EMBL" id="CP101527">
    <property type="protein sequence ID" value="UZW74001.1"/>
    <property type="molecule type" value="Genomic_DNA"/>
</dbReference>
<keyword evidence="4" id="KW-1185">Reference proteome</keyword>
<evidence type="ECO:0000259" key="2">
    <source>
        <dbReference type="Pfam" id="PF09832"/>
    </source>
</evidence>
<feature type="signal peptide" evidence="1">
    <location>
        <begin position="1"/>
        <end position="22"/>
    </location>
</feature>
<reference evidence="3" key="1">
    <citation type="submission" date="2022-07" db="EMBL/GenBank/DDBJ databases">
        <title>Alkalimarinus sp. nov., isolated from gut of a Alitta virens.</title>
        <authorList>
            <person name="Yang A.I."/>
            <person name="Shin N.-R."/>
        </authorList>
    </citation>
    <scope>NUCLEOTIDE SEQUENCE</scope>
    <source>
        <strain evidence="3">FA028</strain>
    </source>
</reference>
<feature type="domain" description="DUF2059" evidence="2">
    <location>
        <begin position="88"/>
        <end position="141"/>
    </location>
</feature>
<sequence>MVHPIKIVIFLLFVAHSFSLQAQSNDELADKVVNRSGLLEMISQFPALLKEGVQQGAEQSGGNNQKLVMQISQIIDQAFGINESIEMVRKDLSKNLTEEELTRVLEWLDSPLGKKITALEISAMTSDAYQDMQTQLMALQEKYRGSPREKLFERFDKSTNATEASLETAIAVQLTLASAMSASSNSPHMPSYEYLKKSIEDNRFMMRGVIGQQVFANYLYTYQNLTDEELKSYVDFTSSPAGKNYSLVVNESIKNVLLKPSEVIGSKIMGSVTSG</sequence>
<dbReference type="KEGG" id="asem:NNL22_13305"/>
<name>A0A9E8KIJ7_9ALTE</name>
<proteinExistence type="predicted"/>
<dbReference type="Pfam" id="PF09832">
    <property type="entry name" value="DUF2059"/>
    <property type="match status" value="1"/>
</dbReference>